<dbReference type="RefSeq" id="WP_202382040.1">
    <property type="nucleotide sequence ID" value="NZ_BAAAMA010000002.1"/>
</dbReference>
<organism evidence="2 3">
    <name type="scientific">Leucobacter chromiireducens subsp. chromiireducens</name>
    <dbReference type="NCBI Taxonomy" id="660067"/>
    <lineage>
        <taxon>Bacteria</taxon>
        <taxon>Bacillati</taxon>
        <taxon>Actinomycetota</taxon>
        <taxon>Actinomycetes</taxon>
        <taxon>Micrococcales</taxon>
        <taxon>Microbacteriaceae</taxon>
        <taxon>Leucobacter</taxon>
    </lineage>
</organism>
<name>A0ABS1SPN1_9MICO</name>
<feature type="domain" description="Amidohydrolase 3" evidence="1">
    <location>
        <begin position="104"/>
        <end position="473"/>
    </location>
</feature>
<accession>A0ABS1SPN1</accession>
<dbReference type="PANTHER" id="PTHR22642">
    <property type="entry name" value="IMIDAZOLONEPROPIONASE"/>
    <property type="match status" value="1"/>
</dbReference>
<keyword evidence="3" id="KW-1185">Reference proteome</keyword>
<evidence type="ECO:0000259" key="1">
    <source>
        <dbReference type="Pfam" id="PF07969"/>
    </source>
</evidence>
<comment type="caution">
    <text evidence="2">The sequence shown here is derived from an EMBL/GenBank/DDBJ whole genome shotgun (WGS) entry which is preliminary data.</text>
</comment>
<proteinExistence type="predicted"/>
<dbReference type="Gene3D" id="3.20.20.140">
    <property type="entry name" value="Metal-dependent hydrolases"/>
    <property type="match status" value="1"/>
</dbReference>
<dbReference type="InterPro" id="IPR011059">
    <property type="entry name" value="Metal-dep_hydrolase_composite"/>
</dbReference>
<dbReference type="EMBL" id="QYAD01000002">
    <property type="protein sequence ID" value="MBL3689949.1"/>
    <property type="molecule type" value="Genomic_DNA"/>
</dbReference>
<dbReference type="PANTHER" id="PTHR22642:SF2">
    <property type="entry name" value="PROTEIN LONG AFTER FAR-RED 3"/>
    <property type="match status" value="1"/>
</dbReference>
<dbReference type="Pfam" id="PF07969">
    <property type="entry name" value="Amidohydro_3"/>
    <property type="match status" value="1"/>
</dbReference>
<dbReference type="Proteomes" id="UP001646141">
    <property type="component" value="Unassembled WGS sequence"/>
</dbReference>
<dbReference type="InterPro" id="IPR013108">
    <property type="entry name" value="Amidohydro_3"/>
</dbReference>
<gene>
    <name evidence="2" type="ORF">D3226_08240</name>
</gene>
<dbReference type="Gene3D" id="2.30.40.10">
    <property type="entry name" value="Urease, subunit C, domain 1"/>
    <property type="match status" value="2"/>
</dbReference>
<protein>
    <recommendedName>
        <fullName evidence="1">Amidohydrolase 3 domain-containing protein</fullName>
    </recommendedName>
</protein>
<reference evidence="2 3" key="1">
    <citation type="submission" date="2018-09" db="EMBL/GenBank/DDBJ databases">
        <title>Comparative genomics of Leucobacter spp.</title>
        <authorList>
            <person name="Reis A.C."/>
            <person name="Kolvenbach B.A."/>
            <person name="Corvini P.F.X."/>
            <person name="Nunes O.C."/>
        </authorList>
    </citation>
    <scope>NUCLEOTIDE SEQUENCE [LARGE SCALE GENOMIC DNA]</scope>
    <source>
        <strain evidence="2 3">L-1</strain>
    </source>
</reference>
<dbReference type="SUPFAM" id="SSF51556">
    <property type="entry name" value="Metallo-dependent hydrolases"/>
    <property type="match status" value="1"/>
</dbReference>
<dbReference type="SUPFAM" id="SSF51338">
    <property type="entry name" value="Composite domain of metallo-dependent hydrolases"/>
    <property type="match status" value="1"/>
</dbReference>
<sequence length="477" mass="49517">MLNPALRPPRDTAELVLRGGVVHVMDADARCETAVAIVGDRIAAVGSDAEISTWIGPHTRVVELGGRAVLPGINDSHLHGSWLGARWPHTLFGDPGAAADAEGDALAAPAAGPLVRTRAERRAAILRAGELLSELGVTSYTEPGIGPGEDAGETGSFHTEVIDIYRELAAAGELRQRVTLLALHGVLDGPSEVATVCAGIARHGELAGESDPEWFAVPGVKIFGDLIPLTRQAWTTHSYDDGTHGDLLVVGEGIDAKAAGLGEMLQAAHRAGLQVGLHATGDRAIELALDAFEAAAAESGAPSVRELGHVIIHGDLVSAEQVARMSRLGVWLNTQAGIAARTGEWLAGALGAEVANLAWPLEVARRAGVLVLSSDAPVLDFDWRRGIADAEARVLATGGSADAAAKHERLAGWLRCYTSIPAAQDRAAQWKGALEAGMVADLVVLERDPFVVGAEGLPGVAVDATVLAGRVVFERGA</sequence>
<dbReference type="InterPro" id="IPR032466">
    <property type="entry name" value="Metal_Hydrolase"/>
</dbReference>
<evidence type="ECO:0000313" key="3">
    <source>
        <dbReference type="Proteomes" id="UP001646141"/>
    </source>
</evidence>
<evidence type="ECO:0000313" key="2">
    <source>
        <dbReference type="EMBL" id="MBL3689949.1"/>
    </source>
</evidence>